<organism evidence="7 8">
    <name type="scientific">Eubacterium aggregans</name>
    <dbReference type="NCBI Taxonomy" id="81409"/>
    <lineage>
        <taxon>Bacteria</taxon>
        <taxon>Bacillati</taxon>
        <taxon>Bacillota</taxon>
        <taxon>Clostridia</taxon>
        <taxon>Eubacteriales</taxon>
        <taxon>Eubacteriaceae</taxon>
        <taxon>Eubacterium</taxon>
    </lineage>
</organism>
<feature type="domain" description="Peptidoglycan hydrolase PcsB coiled-coil" evidence="6">
    <location>
        <begin position="103"/>
        <end position="167"/>
    </location>
</feature>
<evidence type="ECO:0000256" key="2">
    <source>
        <dbReference type="SAM" id="Coils"/>
    </source>
</evidence>
<dbReference type="PANTHER" id="PTHR21666:SF270">
    <property type="entry name" value="MUREIN HYDROLASE ACTIVATOR ENVC"/>
    <property type="match status" value="1"/>
</dbReference>
<sequence length="411" mass="43358">MKKFSLLVMLILSFSILAPGVLAASQAELEQQKKEAQNKAAAAQYQIDMTQTTIEGINSELEKSNSAISSLQTQMDTLNGQIDTLNQSMQSTQGELDTLNVTLGQQQLGLEERLRVMYMYGNESYLEILFSSTGMTDFLTKIDMIASIMTADQKSVNQVKNTLSTIDTKNKELVSQRAAVELAKSEQQALLVGQENIKAQQQTLLAQNGGVLESAREELATRNAEIAAAEAELSAIVRDTAGSVDTSPGPSEGGSDGGSSGGGSTSGDTGGTGGSGSGGGAATTGYRWPSDYYTITDYFGPRESPGEGASTDHMGIDIGAAFGSPIYAAASGRVISARYSKGYGNYVMIAHNDGYTTLYAHQNELAVSAGEYVTQGQVIGYVGNTGASFGAHLHLSFMNSNGDFVNPLNFL</sequence>
<dbReference type="Pfam" id="PF24568">
    <property type="entry name" value="CC_PcsB"/>
    <property type="match status" value="1"/>
</dbReference>
<keyword evidence="7" id="KW-0378">Hydrolase</keyword>
<dbReference type="InterPro" id="IPR050570">
    <property type="entry name" value="Cell_wall_metabolism_enzyme"/>
</dbReference>
<feature type="signal peptide" evidence="4">
    <location>
        <begin position="1"/>
        <end position="23"/>
    </location>
</feature>
<reference evidence="7 8" key="1">
    <citation type="submission" date="2016-10" db="EMBL/GenBank/DDBJ databases">
        <authorList>
            <person name="de Groot N.N."/>
        </authorList>
    </citation>
    <scope>NUCLEOTIDE SEQUENCE [LARGE SCALE GENOMIC DNA]</scope>
    <source>
        <strain evidence="7 8">SR12</strain>
    </source>
</reference>
<evidence type="ECO:0000256" key="4">
    <source>
        <dbReference type="SAM" id="SignalP"/>
    </source>
</evidence>
<proteinExistence type="predicted"/>
<keyword evidence="2" id="KW-0175">Coiled coil</keyword>
<name>A0A1H4E6U2_9FIRM</name>
<feature type="region of interest" description="Disordered" evidence="3">
    <location>
        <begin position="241"/>
        <end position="282"/>
    </location>
</feature>
<evidence type="ECO:0000313" key="8">
    <source>
        <dbReference type="Proteomes" id="UP000199394"/>
    </source>
</evidence>
<dbReference type="Pfam" id="PF01551">
    <property type="entry name" value="Peptidase_M23"/>
    <property type="match status" value="1"/>
</dbReference>
<dbReference type="InterPro" id="IPR016047">
    <property type="entry name" value="M23ase_b-sheet_dom"/>
</dbReference>
<dbReference type="InterPro" id="IPR057309">
    <property type="entry name" value="PcsB_CC"/>
</dbReference>
<feature type="compositionally biased region" description="Gly residues" evidence="3">
    <location>
        <begin position="251"/>
        <end position="282"/>
    </location>
</feature>
<dbReference type="SUPFAM" id="SSF51261">
    <property type="entry name" value="Duplicated hybrid motif"/>
    <property type="match status" value="1"/>
</dbReference>
<evidence type="ECO:0000259" key="6">
    <source>
        <dbReference type="Pfam" id="PF24568"/>
    </source>
</evidence>
<dbReference type="PANTHER" id="PTHR21666">
    <property type="entry name" value="PEPTIDASE-RELATED"/>
    <property type="match status" value="1"/>
</dbReference>
<protein>
    <submittedName>
        <fullName evidence="7">Murein DD-endopeptidase MepM and murein hydrolase activator NlpD, contain LysM domain</fullName>
    </submittedName>
</protein>
<dbReference type="GO" id="GO:0004222">
    <property type="term" value="F:metalloendopeptidase activity"/>
    <property type="evidence" value="ECO:0007669"/>
    <property type="project" value="TreeGrafter"/>
</dbReference>
<keyword evidence="1 4" id="KW-0732">Signal</keyword>
<evidence type="ECO:0000259" key="5">
    <source>
        <dbReference type="Pfam" id="PF01551"/>
    </source>
</evidence>
<dbReference type="STRING" id="81409.SAMN04515656_1338"/>
<dbReference type="CDD" id="cd12797">
    <property type="entry name" value="M23_peptidase"/>
    <property type="match status" value="1"/>
</dbReference>
<dbReference type="AlphaFoldDB" id="A0A1H4E6U2"/>
<keyword evidence="8" id="KW-1185">Reference proteome</keyword>
<feature type="domain" description="M23ase beta-sheet core" evidence="5">
    <location>
        <begin position="312"/>
        <end position="407"/>
    </location>
</feature>
<evidence type="ECO:0000256" key="3">
    <source>
        <dbReference type="SAM" id="MobiDB-lite"/>
    </source>
</evidence>
<dbReference type="EMBL" id="FNRK01000033">
    <property type="protein sequence ID" value="SEA80537.1"/>
    <property type="molecule type" value="Genomic_DNA"/>
</dbReference>
<evidence type="ECO:0000256" key="1">
    <source>
        <dbReference type="ARBA" id="ARBA00022729"/>
    </source>
</evidence>
<evidence type="ECO:0000313" key="7">
    <source>
        <dbReference type="EMBL" id="SEA80537.1"/>
    </source>
</evidence>
<dbReference type="Gene3D" id="2.70.70.10">
    <property type="entry name" value="Glucose Permease (Domain IIA)"/>
    <property type="match status" value="1"/>
</dbReference>
<feature type="coiled-coil region" evidence="2">
    <location>
        <begin position="22"/>
        <end position="95"/>
    </location>
</feature>
<dbReference type="Proteomes" id="UP000199394">
    <property type="component" value="Unassembled WGS sequence"/>
</dbReference>
<dbReference type="Gene3D" id="6.10.250.3150">
    <property type="match status" value="1"/>
</dbReference>
<accession>A0A1H4E6U2</accession>
<dbReference type="InterPro" id="IPR011055">
    <property type="entry name" value="Dup_hybrid_motif"/>
</dbReference>
<gene>
    <name evidence="7" type="ORF">SAMN04515656_1338</name>
</gene>
<feature type="chain" id="PRO_5011627753" evidence="4">
    <location>
        <begin position="24"/>
        <end position="411"/>
    </location>
</feature>